<dbReference type="GO" id="GO:0016787">
    <property type="term" value="F:hydrolase activity"/>
    <property type="evidence" value="ECO:0007669"/>
    <property type="project" value="UniProtKB-KW"/>
</dbReference>
<dbReference type="Gene3D" id="3.40.50.300">
    <property type="entry name" value="P-loop containing nucleotide triphosphate hydrolases"/>
    <property type="match status" value="1"/>
</dbReference>
<dbReference type="Pfam" id="PF02492">
    <property type="entry name" value="cobW"/>
    <property type="match status" value="1"/>
</dbReference>
<keyword evidence="1" id="KW-0547">Nucleotide-binding</keyword>
<protein>
    <submittedName>
        <fullName evidence="9">GTP-binding protein</fullName>
    </submittedName>
</protein>
<dbReference type="InterPro" id="IPR036627">
    <property type="entry name" value="CobW-likC_sf"/>
</dbReference>
<dbReference type="AlphaFoldDB" id="A0A3L7A1R9"/>
<dbReference type="InterPro" id="IPR011629">
    <property type="entry name" value="CobW-like_C"/>
</dbReference>
<name>A0A3L7A1R9_9HYPH</name>
<reference evidence="9 10" key="1">
    <citation type="submission" date="2018-10" db="EMBL/GenBank/DDBJ databases">
        <title>Xanthobacter tagetidis genome sequencing and assembly.</title>
        <authorList>
            <person name="Maclea K.S."/>
            <person name="Goen A.E."/>
            <person name="Fatima S.A."/>
        </authorList>
    </citation>
    <scope>NUCLEOTIDE SEQUENCE [LARGE SCALE GENOMIC DNA]</scope>
    <source>
        <strain evidence="9 10">ATCC 700314</strain>
    </source>
</reference>
<proteinExistence type="inferred from homology"/>
<evidence type="ECO:0000256" key="3">
    <source>
        <dbReference type="ARBA" id="ARBA00023186"/>
    </source>
</evidence>
<evidence type="ECO:0000256" key="5">
    <source>
        <dbReference type="ARBA" id="ARBA00045658"/>
    </source>
</evidence>
<keyword evidence="3" id="KW-0143">Chaperone</keyword>
<keyword evidence="10" id="KW-1185">Reference proteome</keyword>
<gene>
    <name evidence="9" type="ORF">D9R14_19090</name>
</gene>
<evidence type="ECO:0000256" key="2">
    <source>
        <dbReference type="ARBA" id="ARBA00022801"/>
    </source>
</evidence>
<evidence type="ECO:0000256" key="1">
    <source>
        <dbReference type="ARBA" id="ARBA00022741"/>
    </source>
</evidence>
<keyword evidence="2" id="KW-0378">Hydrolase</keyword>
<organism evidence="9 10">
    <name type="scientific">Xanthobacter tagetidis</name>
    <dbReference type="NCBI Taxonomy" id="60216"/>
    <lineage>
        <taxon>Bacteria</taxon>
        <taxon>Pseudomonadati</taxon>
        <taxon>Pseudomonadota</taxon>
        <taxon>Alphaproteobacteria</taxon>
        <taxon>Hyphomicrobiales</taxon>
        <taxon>Xanthobacteraceae</taxon>
        <taxon>Xanthobacter</taxon>
    </lineage>
</organism>
<evidence type="ECO:0000256" key="7">
    <source>
        <dbReference type="SAM" id="MobiDB-lite"/>
    </source>
</evidence>
<dbReference type="InterPro" id="IPR003495">
    <property type="entry name" value="CobW/HypB/UreG_nucleotide-bd"/>
</dbReference>
<dbReference type="EMBL" id="RCTF01000020">
    <property type="protein sequence ID" value="RLP74169.1"/>
    <property type="molecule type" value="Genomic_DNA"/>
</dbReference>
<sequence length="374" mass="40184">MGRRLPSRTRAGAPASRRRSPTCGRWRRDCPAPASTRLRTPSSRRLARWSGPMDERLPLIVVTGFLGSGKTTLIRRFVETPEGADSGIVVNEFGEAGVDHRLLVHASEAVELIDGGCLCCARRADVAKALHDLVRMAKTKGGFSRAILETSGLADPAPVIATLARDPWLKAHVRLASVVAVVDAVAGIGNLERRPEARRQVAIADTVVLTKGDLRAAQPRAALEAAIRAVSPDARILDSQDENFRPRDVLGGTESFAAPPSPFLADAPEHEADVASFTLPLDGRVDWPAFTVWLSALLHAHGDRILRVKGLLRTTSSDQPLAIHGVQHVMHPPTHLSGAEAGPSFLVFIASGIRKAEIERSLGRALRHLTMASA</sequence>
<dbReference type="GO" id="GO:0005737">
    <property type="term" value="C:cytoplasm"/>
    <property type="evidence" value="ECO:0007669"/>
    <property type="project" value="TreeGrafter"/>
</dbReference>
<dbReference type="SMART" id="SM00833">
    <property type="entry name" value="CobW_C"/>
    <property type="match status" value="1"/>
</dbReference>
<comment type="caution">
    <text evidence="9">The sequence shown here is derived from an EMBL/GenBank/DDBJ whole genome shotgun (WGS) entry which is preliminary data.</text>
</comment>
<dbReference type="GO" id="GO:0000166">
    <property type="term" value="F:nucleotide binding"/>
    <property type="evidence" value="ECO:0007669"/>
    <property type="project" value="UniProtKB-KW"/>
</dbReference>
<dbReference type="CDD" id="cd03112">
    <property type="entry name" value="CobW-like"/>
    <property type="match status" value="1"/>
</dbReference>
<accession>A0A3L7A1R9</accession>
<feature type="domain" description="CobW C-terminal" evidence="8">
    <location>
        <begin position="274"/>
        <end position="366"/>
    </location>
</feature>
<dbReference type="PANTHER" id="PTHR13748:SF62">
    <property type="entry name" value="COBW DOMAIN-CONTAINING PROTEIN"/>
    <property type="match status" value="1"/>
</dbReference>
<comment type="similarity">
    <text evidence="4">Belongs to the SIMIBI class G3E GTPase family. ZNG1 subfamily.</text>
</comment>
<evidence type="ECO:0000256" key="4">
    <source>
        <dbReference type="ARBA" id="ARBA00034320"/>
    </source>
</evidence>
<dbReference type="PANTHER" id="PTHR13748">
    <property type="entry name" value="COBW-RELATED"/>
    <property type="match status" value="1"/>
</dbReference>
<evidence type="ECO:0000313" key="10">
    <source>
        <dbReference type="Proteomes" id="UP000269692"/>
    </source>
</evidence>
<evidence type="ECO:0000313" key="9">
    <source>
        <dbReference type="EMBL" id="RLP74169.1"/>
    </source>
</evidence>
<evidence type="ECO:0000259" key="8">
    <source>
        <dbReference type="SMART" id="SM00833"/>
    </source>
</evidence>
<comment type="catalytic activity">
    <reaction evidence="6">
        <text>GTP + H2O = GDP + phosphate + H(+)</text>
        <dbReference type="Rhea" id="RHEA:19669"/>
        <dbReference type="ChEBI" id="CHEBI:15377"/>
        <dbReference type="ChEBI" id="CHEBI:15378"/>
        <dbReference type="ChEBI" id="CHEBI:37565"/>
        <dbReference type="ChEBI" id="CHEBI:43474"/>
        <dbReference type="ChEBI" id="CHEBI:58189"/>
    </reaction>
    <physiologicalReaction direction="left-to-right" evidence="6">
        <dbReference type="Rhea" id="RHEA:19670"/>
    </physiologicalReaction>
</comment>
<dbReference type="Pfam" id="PF07683">
    <property type="entry name" value="CobW_C"/>
    <property type="match status" value="1"/>
</dbReference>
<dbReference type="SUPFAM" id="SSF52540">
    <property type="entry name" value="P-loop containing nucleoside triphosphate hydrolases"/>
    <property type="match status" value="1"/>
</dbReference>
<dbReference type="InterPro" id="IPR051316">
    <property type="entry name" value="Zinc-reg_GTPase_activator"/>
</dbReference>
<comment type="function">
    <text evidence="5">Zinc chaperone that directly transfers zinc cofactor to target proteins, thereby activating them. Zinc is transferred from the CXCC motif in the GTPase domain to the zinc binding site in target proteins in a process requiring GTP hydrolysis.</text>
</comment>
<dbReference type="Proteomes" id="UP000269692">
    <property type="component" value="Unassembled WGS sequence"/>
</dbReference>
<feature type="region of interest" description="Disordered" evidence="7">
    <location>
        <begin position="1"/>
        <end position="38"/>
    </location>
</feature>
<evidence type="ECO:0000256" key="6">
    <source>
        <dbReference type="ARBA" id="ARBA00049117"/>
    </source>
</evidence>
<dbReference type="InterPro" id="IPR027417">
    <property type="entry name" value="P-loop_NTPase"/>
</dbReference>
<dbReference type="OrthoDB" id="9808822at2"/>
<dbReference type="Gene3D" id="3.30.1220.10">
    <property type="entry name" value="CobW-like, C-terminal domain"/>
    <property type="match status" value="1"/>
</dbReference>
<dbReference type="SUPFAM" id="SSF90002">
    <property type="entry name" value="Hypothetical protein YjiA, C-terminal domain"/>
    <property type="match status" value="1"/>
</dbReference>